<evidence type="ECO:0000256" key="2">
    <source>
        <dbReference type="ARBA" id="ARBA00009457"/>
    </source>
</evidence>
<keyword evidence="3 8" id="KW-0812">Transmembrane</keyword>
<keyword evidence="10" id="KW-1185">Reference proteome</keyword>
<comment type="subcellular location">
    <subcellularLocation>
        <location evidence="1">Membrane</location>
        <topology evidence="1">Multi-pass membrane protein</topology>
    </subcellularLocation>
</comment>
<gene>
    <name evidence="9" type="ORF">BGZ65_001396</name>
</gene>
<dbReference type="GO" id="GO:0005794">
    <property type="term" value="C:Golgi apparatus"/>
    <property type="evidence" value="ECO:0007669"/>
    <property type="project" value="TreeGrafter"/>
</dbReference>
<evidence type="ECO:0000313" key="10">
    <source>
        <dbReference type="Proteomes" id="UP000749646"/>
    </source>
</evidence>
<keyword evidence="5 6" id="KW-0472">Membrane</keyword>
<proteinExistence type="inferred from homology"/>
<accession>A0A9P6LTZ7</accession>
<evidence type="ECO:0000256" key="1">
    <source>
        <dbReference type="ARBA" id="ARBA00004141"/>
    </source>
</evidence>
<keyword evidence="4 8" id="KW-1133">Transmembrane helix</keyword>
<evidence type="ECO:0000256" key="4">
    <source>
        <dbReference type="ARBA" id="ARBA00022989"/>
    </source>
</evidence>
<dbReference type="AlphaFoldDB" id="A0A9P6LTZ7"/>
<feature type="region of interest" description="Disordered" evidence="7">
    <location>
        <begin position="381"/>
        <end position="407"/>
    </location>
</feature>
<evidence type="ECO:0000256" key="8">
    <source>
        <dbReference type="SAM" id="Phobius"/>
    </source>
</evidence>
<name>A0A9P6LTZ7_9FUNG</name>
<dbReference type="Proteomes" id="UP000749646">
    <property type="component" value="Unassembled WGS sequence"/>
</dbReference>
<sequence>MGIAQYNWPFAAVHPTNKALVQLLIDTSFKQQRLKAWQPILTAKSVLPTFFILGILFAPLGGLLVWKNGQVTEMSFDYTNCKSALTTTPVPESTFVHSSAVGDFNKPTYMIGPIQDRLVYAVTGSAEHKYPVQVCDITLTIPVDLQPPVMMYYKLTNFYQNHRKYTKSLDHKQLKGEASDIQQIQSRKGCIMRDELIYPCGLIANSMFNAVTGAEAGGANYTFQYTGIAWSSDRGKYQKNGYSDLSKILPPVNWRARYPLGLYSNDFPPPDFAADEHFQVWMRTAGWPTFLKAYGRNDNDVLKAGQYQMKIDMNFPIDSYGGKKYIVITTIGAIGGRNNFLGIGYIVLAVLCASLGIIFTAFHIIKPRIIGDHSKISFGGEATAHTRSSGRADDAGGSRIRSRYEDD</sequence>
<evidence type="ECO:0000256" key="6">
    <source>
        <dbReference type="PIRNR" id="PIRNR015840"/>
    </source>
</evidence>
<dbReference type="GO" id="GO:0005783">
    <property type="term" value="C:endoplasmic reticulum"/>
    <property type="evidence" value="ECO:0007669"/>
    <property type="project" value="TreeGrafter"/>
</dbReference>
<feature type="transmembrane region" description="Helical" evidence="8">
    <location>
        <begin position="45"/>
        <end position="66"/>
    </location>
</feature>
<comment type="caution">
    <text evidence="9">The sequence shown here is derived from an EMBL/GenBank/DDBJ whole genome shotgun (WGS) entry which is preliminary data.</text>
</comment>
<dbReference type="InterPro" id="IPR005045">
    <property type="entry name" value="CDC50/LEM3_fam"/>
</dbReference>
<dbReference type="PANTHER" id="PTHR10926:SF0">
    <property type="entry name" value="CDC50, ISOFORM A"/>
    <property type="match status" value="1"/>
</dbReference>
<dbReference type="PANTHER" id="PTHR10926">
    <property type="entry name" value="CELL CYCLE CONTROL PROTEIN 50"/>
    <property type="match status" value="1"/>
</dbReference>
<dbReference type="GO" id="GO:0005886">
    <property type="term" value="C:plasma membrane"/>
    <property type="evidence" value="ECO:0007669"/>
    <property type="project" value="TreeGrafter"/>
</dbReference>
<dbReference type="OrthoDB" id="340608at2759"/>
<feature type="compositionally biased region" description="Basic and acidic residues" evidence="7">
    <location>
        <begin position="390"/>
        <end position="407"/>
    </location>
</feature>
<dbReference type="Pfam" id="PF03381">
    <property type="entry name" value="CDC50"/>
    <property type="match status" value="1"/>
</dbReference>
<dbReference type="GO" id="GO:0045332">
    <property type="term" value="P:phospholipid translocation"/>
    <property type="evidence" value="ECO:0007669"/>
    <property type="project" value="UniProtKB-UniRule"/>
</dbReference>
<evidence type="ECO:0000256" key="5">
    <source>
        <dbReference type="ARBA" id="ARBA00023136"/>
    </source>
</evidence>
<evidence type="ECO:0000256" key="3">
    <source>
        <dbReference type="ARBA" id="ARBA00022692"/>
    </source>
</evidence>
<organism evidence="9 10">
    <name type="scientific">Modicella reniformis</name>
    <dbReference type="NCBI Taxonomy" id="1440133"/>
    <lineage>
        <taxon>Eukaryota</taxon>
        <taxon>Fungi</taxon>
        <taxon>Fungi incertae sedis</taxon>
        <taxon>Mucoromycota</taxon>
        <taxon>Mortierellomycotina</taxon>
        <taxon>Mortierellomycetes</taxon>
        <taxon>Mortierellales</taxon>
        <taxon>Mortierellaceae</taxon>
        <taxon>Modicella</taxon>
    </lineage>
</organism>
<evidence type="ECO:0000256" key="7">
    <source>
        <dbReference type="SAM" id="MobiDB-lite"/>
    </source>
</evidence>
<evidence type="ECO:0000313" key="9">
    <source>
        <dbReference type="EMBL" id="KAF9941784.1"/>
    </source>
</evidence>
<comment type="similarity">
    <text evidence="2 6">Belongs to the CDC50/LEM3 family.</text>
</comment>
<feature type="transmembrane region" description="Helical" evidence="8">
    <location>
        <begin position="343"/>
        <end position="365"/>
    </location>
</feature>
<reference evidence="9" key="1">
    <citation type="journal article" date="2020" name="Fungal Divers.">
        <title>Resolving the Mortierellaceae phylogeny through synthesis of multi-gene phylogenetics and phylogenomics.</title>
        <authorList>
            <person name="Vandepol N."/>
            <person name="Liber J."/>
            <person name="Desiro A."/>
            <person name="Na H."/>
            <person name="Kennedy M."/>
            <person name="Barry K."/>
            <person name="Grigoriev I.V."/>
            <person name="Miller A.N."/>
            <person name="O'Donnell K."/>
            <person name="Stajich J.E."/>
            <person name="Bonito G."/>
        </authorList>
    </citation>
    <scope>NUCLEOTIDE SEQUENCE</scope>
    <source>
        <strain evidence="9">MES-2147</strain>
    </source>
</reference>
<dbReference type="PIRSF" id="PIRSF015840">
    <property type="entry name" value="DUF284_TM_euk"/>
    <property type="match status" value="1"/>
</dbReference>
<dbReference type="EMBL" id="JAAAHW010009391">
    <property type="protein sequence ID" value="KAF9941784.1"/>
    <property type="molecule type" value="Genomic_DNA"/>
</dbReference>
<protein>
    <submittedName>
        <fullName evidence="9">Uncharacterized protein</fullName>
    </submittedName>
</protein>